<dbReference type="EMBL" id="CADCVV010000181">
    <property type="protein sequence ID" value="CAA9514901.1"/>
    <property type="molecule type" value="Genomic_DNA"/>
</dbReference>
<gene>
    <name evidence="1" type="ORF">AVDCRST_MAG17-2218</name>
</gene>
<proteinExistence type="predicted"/>
<evidence type="ECO:0000313" key="1">
    <source>
        <dbReference type="EMBL" id="CAA9514901.1"/>
    </source>
</evidence>
<sequence>RSLARELGREDLEPELPAEFRAGDIRHCLADTARARELLGFEAETELADGLPELAEWVGSQTVTERGDEALAEMRARNLVG</sequence>
<reference evidence="1" key="1">
    <citation type="submission" date="2020-02" db="EMBL/GenBank/DDBJ databases">
        <authorList>
            <person name="Meier V. D."/>
        </authorList>
    </citation>
    <scope>NUCLEOTIDE SEQUENCE</scope>
    <source>
        <strain evidence="1">AVDCRST_MAG17</strain>
    </source>
</reference>
<dbReference type="SUPFAM" id="SSF51735">
    <property type="entry name" value="NAD(P)-binding Rossmann-fold domains"/>
    <property type="match status" value="1"/>
</dbReference>
<dbReference type="Gene3D" id="3.90.25.10">
    <property type="entry name" value="UDP-galactose 4-epimerase, domain 1"/>
    <property type="match status" value="1"/>
</dbReference>
<protein>
    <recommendedName>
        <fullName evidence="2">UDP-glucose 4-epimerase</fullName>
    </recommendedName>
</protein>
<evidence type="ECO:0008006" key="2">
    <source>
        <dbReference type="Google" id="ProtNLM"/>
    </source>
</evidence>
<dbReference type="InterPro" id="IPR036291">
    <property type="entry name" value="NAD(P)-bd_dom_sf"/>
</dbReference>
<dbReference type="AlphaFoldDB" id="A0A6J4T6Y2"/>
<accession>A0A6J4T6Y2</accession>
<feature type="non-terminal residue" evidence="1">
    <location>
        <position position="1"/>
    </location>
</feature>
<name>A0A6J4T6Y2_9ACTN</name>
<organism evidence="1">
    <name type="scientific">uncultured Solirubrobacterales bacterium</name>
    <dbReference type="NCBI Taxonomy" id="768556"/>
    <lineage>
        <taxon>Bacteria</taxon>
        <taxon>Bacillati</taxon>
        <taxon>Actinomycetota</taxon>
        <taxon>Thermoleophilia</taxon>
        <taxon>Solirubrobacterales</taxon>
        <taxon>environmental samples</taxon>
    </lineage>
</organism>